<organism evidence="1 2">
    <name type="scientific">Clostridium sulfidigenes</name>
    <dbReference type="NCBI Taxonomy" id="318464"/>
    <lineage>
        <taxon>Bacteria</taxon>
        <taxon>Bacillati</taxon>
        <taxon>Bacillota</taxon>
        <taxon>Clostridia</taxon>
        <taxon>Eubacteriales</taxon>
        <taxon>Clostridiaceae</taxon>
        <taxon>Clostridium</taxon>
    </lineage>
</organism>
<reference evidence="1 2" key="1">
    <citation type="submission" date="2014-07" db="EMBL/GenBank/DDBJ databases">
        <title>Draft genome of Clostridium sulfidigenes 113A isolated from sediments associated with methane hydrate from Krishna Godavari basin.</title>
        <authorList>
            <person name="Honkalas V.S."/>
            <person name="Dabir A.P."/>
            <person name="Arora P."/>
            <person name="Dhakephalkar P.K."/>
        </authorList>
    </citation>
    <scope>NUCLEOTIDE SEQUENCE [LARGE SCALE GENOMIC DNA]</scope>
    <source>
        <strain evidence="1 2">113A</strain>
    </source>
</reference>
<dbReference type="EMBL" id="JPMD01000038">
    <property type="protein sequence ID" value="KEZ85307.1"/>
    <property type="molecule type" value="Genomic_DNA"/>
</dbReference>
<dbReference type="PROSITE" id="PS51257">
    <property type="entry name" value="PROKAR_LIPOPROTEIN"/>
    <property type="match status" value="1"/>
</dbReference>
<gene>
    <name evidence="1" type="ORF">IO99_15405</name>
</gene>
<comment type="caution">
    <text evidence="1">The sequence shown here is derived from an EMBL/GenBank/DDBJ whole genome shotgun (WGS) entry which is preliminary data.</text>
</comment>
<evidence type="ECO:0000313" key="1">
    <source>
        <dbReference type="EMBL" id="KEZ85307.1"/>
    </source>
</evidence>
<keyword evidence="2" id="KW-1185">Reference proteome</keyword>
<protein>
    <recommendedName>
        <fullName evidence="3">Erythromycin esterase</fullName>
    </recommendedName>
</protein>
<dbReference type="Pfam" id="PF05139">
    <property type="entry name" value="Erythro_esteras"/>
    <property type="match status" value="1"/>
</dbReference>
<evidence type="ECO:0000313" key="2">
    <source>
        <dbReference type="Proteomes" id="UP000028542"/>
    </source>
</evidence>
<dbReference type="eggNOG" id="COG2312">
    <property type="taxonomic scope" value="Bacteria"/>
</dbReference>
<dbReference type="STRING" id="318464.IO99_15405"/>
<dbReference type="SUPFAM" id="SSF159501">
    <property type="entry name" value="EreA/ChaN-like"/>
    <property type="match status" value="1"/>
</dbReference>
<dbReference type="Proteomes" id="UP000028542">
    <property type="component" value="Unassembled WGS sequence"/>
</dbReference>
<dbReference type="GO" id="GO:0046677">
    <property type="term" value="P:response to antibiotic"/>
    <property type="evidence" value="ECO:0007669"/>
    <property type="project" value="InterPro"/>
</dbReference>
<dbReference type="RefSeq" id="WP_035134756.1">
    <property type="nucleotide sequence ID" value="NZ_JPMD01000038.1"/>
</dbReference>
<accession>A0A084J8M3</accession>
<sequence>MKKVSLRLLSIFFILGILLTGCKKEERSIEFSDKSLEQSPEKRKIMQEYLKENYSSIDLEDESEFKYLAIMDSDIEGKEIFFTAELHGTKANEQLNTKLLKYFKEKSDFKYYLCELSYSDTYFINKYLDTGDIKILEEIYKPLKGTFAWNKDGYNHWKKLYEYNSTLPKESRIEVIGVDIEHQPINAYRFLVDVLPDKEAPKEIKAVIDKIKSTFNDLDKFDETFAQCSKELQKDIENKEDIYKEYFGEKFTSFNLVNLNVLNQIEAYKHKDDHVDWDNTRDKMIYENFQTLQKELPRGKYYGQWGLNHTFQSKEKDKMWFAAYLNSDDSIFKDKLLTVIYNYDNCERMGKSGDSGYTTNELHVVYPQIKETNDLLEGNLNIYKLTGKDSPFSETPMYYTYNGEELEANMLDFFQYIVCVRDSKATEPLNDEYN</sequence>
<name>A0A084J8M3_9CLOT</name>
<proteinExistence type="predicted"/>
<dbReference type="Gene3D" id="3.30.1870.10">
    <property type="entry name" value="EreA-like, domain 2"/>
    <property type="match status" value="1"/>
</dbReference>
<dbReference type="InterPro" id="IPR007815">
    <property type="entry name" value="Emycin_Estase"/>
</dbReference>
<evidence type="ECO:0008006" key="3">
    <source>
        <dbReference type="Google" id="ProtNLM"/>
    </source>
</evidence>
<dbReference type="AlphaFoldDB" id="A0A084J8M3"/>